<dbReference type="RefSeq" id="WP_158715305.1">
    <property type="nucleotide sequence ID" value="NZ_BSRX01000067.1"/>
</dbReference>
<dbReference type="Proteomes" id="UP001165143">
    <property type="component" value="Unassembled WGS sequence"/>
</dbReference>
<evidence type="ECO:0000313" key="3">
    <source>
        <dbReference type="Proteomes" id="UP001165143"/>
    </source>
</evidence>
<name>A0A9W6PQ16_9ACTN</name>
<proteinExistence type="predicted"/>
<feature type="region of interest" description="Disordered" evidence="1">
    <location>
        <begin position="21"/>
        <end position="52"/>
    </location>
</feature>
<organism evidence="2 3">
    <name type="scientific">Kitasatospora phosalacinea</name>
    <dbReference type="NCBI Taxonomy" id="2065"/>
    <lineage>
        <taxon>Bacteria</taxon>
        <taxon>Bacillati</taxon>
        <taxon>Actinomycetota</taxon>
        <taxon>Actinomycetes</taxon>
        <taxon>Kitasatosporales</taxon>
        <taxon>Streptomycetaceae</taxon>
        <taxon>Kitasatospora</taxon>
    </lineage>
</organism>
<evidence type="ECO:0000256" key="1">
    <source>
        <dbReference type="SAM" id="MobiDB-lite"/>
    </source>
</evidence>
<gene>
    <name evidence="2" type="ORF">Kpho01_70710</name>
</gene>
<reference evidence="2" key="1">
    <citation type="submission" date="2023-02" db="EMBL/GenBank/DDBJ databases">
        <title>Kitasatospora phosalacinea NBRC 14362.</title>
        <authorList>
            <person name="Ichikawa N."/>
            <person name="Sato H."/>
            <person name="Tonouchi N."/>
        </authorList>
    </citation>
    <scope>NUCLEOTIDE SEQUENCE</scope>
    <source>
        <strain evidence="2">NBRC 14362</strain>
    </source>
</reference>
<accession>A0A9W6PQ16</accession>
<evidence type="ECO:0000313" key="2">
    <source>
        <dbReference type="EMBL" id="GLW59061.1"/>
    </source>
</evidence>
<dbReference type="AlphaFoldDB" id="A0A9W6PQ16"/>
<dbReference type="EMBL" id="BSRX01000067">
    <property type="protein sequence ID" value="GLW59061.1"/>
    <property type="molecule type" value="Genomic_DNA"/>
</dbReference>
<sequence>MTRRERFRLYASAHFTALADQPAADRRRGTVERQTRRATLSRLSRLAHHPRP</sequence>
<protein>
    <submittedName>
        <fullName evidence="2">Uncharacterized protein</fullName>
    </submittedName>
</protein>
<feature type="compositionally biased region" description="Basic and acidic residues" evidence="1">
    <location>
        <begin position="23"/>
        <end position="35"/>
    </location>
</feature>
<comment type="caution">
    <text evidence="2">The sequence shown here is derived from an EMBL/GenBank/DDBJ whole genome shotgun (WGS) entry which is preliminary data.</text>
</comment>